<proteinExistence type="predicted"/>
<dbReference type="Proteomes" id="UP000658278">
    <property type="component" value="Unassembled WGS sequence"/>
</dbReference>
<evidence type="ECO:0000313" key="1">
    <source>
        <dbReference type="EMBL" id="MBK1826209.1"/>
    </source>
</evidence>
<keyword evidence="2" id="KW-1185">Reference proteome</keyword>
<dbReference type="AlphaFoldDB" id="A0A934RBD8"/>
<name>A0A934RBD8_9BACT</name>
<reference evidence="1" key="1">
    <citation type="submission" date="2021-01" db="EMBL/GenBank/DDBJ databases">
        <title>Modified the classification status of verrucomicrobia.</title>
        <authorList>
            <person name="Feng X."/>
        </authorList>
    </citation>
    <scope>NUCLEOTIDE SEQUENCE</scope>
    <source>
        <strain evidence="1">KCTC 22201</strain>
    </source>
</reference>
<accession>A0A934RBD8</accession>
<protein>
    <submittedName>
        <fullName evidence="1">Uncharacterized protein</fullName>
    </submittedName>
</protein>
<organism evidence="1 2">
    <name type="scientific">Haloferula rosea</name>
    <dbReference type="NCBI Taxonomy" id="490093"/>
    <lineage>
        <taxon>Bacteria</taxon>
        <taxon>Pseudomonadati</taxon>
        <taxon>Verrucomicrobiota</taxon>
        <taxon>Verrucomicrobiia</taxon>
        <taxon>Verrucomicrobiales</taxon>
        <taxon>Verrucomicrobiaceae</taxon>
        <taxon>Haloferula</taxon>
    </lineage>
</organism>
<gene>
    <name evidence="1" type="ORF">JIN81_04205</name>
</gene>
<evidence type="ECO:0000313" key="2">
    <source>
        <dbReference type="Proteomes" id="UP000658278"/>
    </source>
</evidence>
<dbReference type="EMBL" id="JAENII010000002">
    <property type="protein sequence ID" value="MBK1826209.1"/>
    <property type="molecule type" value="Genomic_DNA"/>
</dbReference>
<dbReference type="RefSeq" id="WP_234044450.1">
    <property type="nucleotide sequence ID" value="NZ_JAENII010000002.1"/>
</dbReference>
<comment type="caution">
    <text evidence="1">The sequence shown here is derived from an EMBL/GenBank/DDBJ whole genome shotgun (WGS) entry which is preliminary data.</text>
</comment>
<sequence>MHLRNREIADEEEPMIRGEQRRLFHGAIGVREQEQCLGHYYTVLWRNDEVGEPVEVRFEYQQGESGSRVLTKTQTFDGSMEKGRAEFRIIGDEYLKKGRVLAWRCSLWRGGREIEHRQSYLWE</sequence>